<evidence type="ECO:0000313" key="8">
    <source>
        <dbReference type="Proteomes" id="UP000093757"/>
    </source>
</evidence>
<dbReference type="PROSITE" id="PS50921">
    <property type="entry name" value="ANTAR"/>
    <property type="match status" value="1"/>
</dbReference>
<dbReference type="InterPro" id="IPR029016">
    <property type="entry name" value="GAF-like_dom_sf"/>
</dbReference>
<keyword evidence="4" id="KW-0804">Transcription</keyword>
<name>A0A1A6BMN8_MYCGO</name>
<keyword evidence="9" id="KW-1185">Reference proteome</keyword>
<keyword evidence="1" id="KW-0808">Transferase</keyword>
<dbReference type="Pfam" id="PF13185">
    <property type="entry name" value="GAF_2"/>
    <property type="match status" value="1"/>
</dbReference>
<dbReference type="Gene3D" id="1.10.10.10">
    <property type="entry name" value="Winged helix-like DNA-binding domain superfamily/Winged helix DNA-binding domain"/>
    <property type="match status" value="1"/>
</dbReference>
<dbReference type="GO" id="GO:0016301">
    <property type="term" value="F:kinase activity"/>
    <property type="evidence" value="ECO:0007669"/>
    <property type="project" value="UniProtKB-KW"/>
</dbReference>
<dbReference type="InterPro" id="IPR003018">
    <property type="entry name" value="GAF"/>
</dbReference>
<dbReference type="InterPro" id="IPR005561">
    <property type="entry name" value="ANTAR"/>
</dbReference>
<evidence type="ECO:0000313" key="6">
    <source>
        <dbReference type="EMBL" id="OBS03566.1"/>
    </source>
</evidence>
<sequence>MAADPGPAGELAGIFARMSGLLLTEATVSAALARVTTLAVDTIPGSTGAGVSLLDAHGKRITSAATDPLVERLDELQYQLDEGPCLSAWRDLTVLRSEGTEEERRWPSWIKSARQLGMRSFVSAPLISGQSAIGAIKVYSTGAAEFSEHDADLLRRFGDEAAIFVANVQTRQAAEQLSAALKETLRSREVIATARGILMARRGLDSVAAFRELAAESRRTGRLMHDVAARMVAAPGDV</sequence>
<dbReference type="Proteomes" id="UP000193928">
    <property type="component" value="Unassembled WGS sequence"/>
</dbReference>
<proteinExistence type="predicted"/>
<dbReference type="Gene3D" id="3.30.450.40">
    <property type="match status" value="1"/>
</dbReference>
<dbReference type="Pfam" id="PF03861">
    <property type="entry name" value="ANTAR"/>
    <property type="match status" value="1"/>
</dbReference>
<reference evidence="6 8" key="2">
    <citation type="submission" date="2016-06" db="EMBL/GenBank/DDBJ databases">
        <authorList>
            <person name="Kjaerup R.B."/>
            <person name="Dalgaard T.S."/>
            <person name="Juul-Madsen H.R."/>
        </authorList>
    </citation>
    <scope>NUCLEOTIDE SEQUENCE [LARGE SCALE GENOMIC DNA]</scope>
    <source>
        <strain evidence="6 8">1245752.6</strain>
    </source>
</reference>
<comment type="caution">
    <text evidence="6">The sequence shown here is derived from an EMBL/GenBank/DDBJ whole genome shotgun (WGS) entry which is preliminary data.</text>
</comment>
<organism evidence="6 8">
    <name type="scientific">Mycobacterium gordonae</name>
    <dbReference type="NCBI Taxonomy" id="1778"/>
    <lineage>
        <taxon>Bacteria</taxon>
        <taxon>Bacillati</taxon>
        <taxon>Actinomycetota</taxon>
        <taxon>Actinomycetes</taxon>
        <taxon>Mycobacteriales</taxon>
        <taxon>Mycobacteriaceae</taxon>
        <taxon>Mycobacterium</taxon>
    </lineage>
</organism>
<evidence type="ECO:0000256" key="4">
    <source>
        <dbReference type="ARBA" id="ARBA00023163"/>
    </source>
</evidence>
<dbReference type="InterPro" id="IPR036388">
    <property type="entry name" value="WH-like_DNA-bd_sf"/>
</dbReference>
<keyword evidence="3" id="KW-0805">Transcription regulation</keyword>
<dbReference type="GO" id="GO:0003723">
    <property type="term" value="F:RNA binding"/>
    <property type="evidence" value="ECO:0007669"/>
    <property type="project" value="InterPro"/>
</dbReference>
<keyword evidence="2" id="KW-0418">Kinase</keyword>
<evidence type="ECO:0000259" key="5">
    <source>
        <dbReference type="PROSITE" id="PS50921"/>
    </source>
</evidence>
<dbReference type="InterPro" id="IPR011006">
    <property type="entry name" value="CheY-like_superfamily"/>
</dbReference>
<evidence type="ECO:0000256" key="2">
    <source>
        <dbReference type="ARBA" id="ARBA00022777"/>
    </source>
</evidence>
<dbReference type="AlphaFoldDB" id="A0A1A6BMN8"/>
<dbReference type="EMBL" id="LQOY01000238">
    <property type="protein sequence ID" value="ORV68782.1"/>
    <property type="molecule type" value="Genomic_DNA"/>
</dbReference>
<accession>A0A1A6BMN8</accession>
<dbReference type="SUPFAM" id="SSF55781">
    <property type="entry name" value="GAF domain-like"/>
    <property type="match status" value="1"/>
</dbReference>
<dbReference type="OrthoDB" id="4929862at2"/>
<dbReference type="InterPro" id="IPR012074">
    <property type="entry name" value="GAF_ANTAR"/>
</dbReference>
<dbReference type="SUPFAM" id="SSF52172">
    <property type="entry name" value="CheY-like"/>
    <property type="match status" value="1"/>
</dbReference>
<dbReference type="RefSeq" id="WP_065132321.1">
    <property type="nucleotide sequence ID" value="NZ_JACKSU010000076.1"/>
</dbReference>
<feature type="domain" description="ANTAR" evidence="5">
    <location>
        <begin position="171"/>
        <end position="232"/>
    </location>
</feature>
<evidence type="ECO:0000256" key="1">
    <source>
        <dbReference type="ARBA" id="ARBA00022679"/>
    </source>
</evidence>
<dbReference type="SMART" id="SM01012">
    <property type="entry name" value="ANTAR"/>
    <property type="match status" value="1"/>
</dbReference>
<dbReference type="EMBL" id="MAEM01000064">
    <property type="protein sequence ID" value="OBS03566.1"/>
    <property type="molecule type" value="Genomic_DNA"/>
</dbReference>
<reference evidence="7 9" key="1">
    <citation type="submission" date="2016-01" db="EMBL/GenBank/DDBJ databases">
        <title>The new phylogeny of the genus Mycobacterium.</title>
        <authorList>
            <person name="Tarcisio F."/>
            <person name="Conor M."/>
            <person name="Antonella G."/>
            <person name="Elisabetta G."/>
            <person name="Giulia F.S."/>
            <person name="Sara T."/>
            <person name="Anna F."/>
            <person name="Clotilde B."/>
            <person name="Roberto B."/>
            <person name="Veronica D.S."/>
            <person name="Fabio R."/>
            <person name="Monica P."/>
            <person name="Olivier J."/>
            <person name="Enrico T."/>
            <person name="Nicola S."/>
        </authorList>
    </citation>
    <scope>NUCLEOTIDE SEQUENCE [LARGE SCALE GENOMIC DNA]</scope>
    <source>
        <strain evidence="7 9">DSM 44160</strain>
    </source>
</reference>
<dbReference type="PIRSF" id="PIRSF036625">
    <property type="entry name" value="GAF_ANTAR"/>
    <property type="match status" value="1"/>
</dbReference>
<gene>
    <name evidence="6" type="ORF">A9W98_08795</name>
    <name evidence="7" type="ORF">AWC08_07140</name>
</gene>
<dbReference type="Proteomes" id="UP000093757">
    <property type="component" value="Unassembled WGS sequence"/>
</dbReference>
<protein>
    <recommendedName>
        <fullName evidence="5">ANTAR domain-containing protein</fullName>
    </recommendedName>
</protein>
<evidence type="ECO:0000313" key="7">
    <source>
        <dbReference type="EMBL" id="ORV68782.1"/>
    </source>
</evidence>
<dbReference type="SMART" id="SM00065">
    <property type="entry name" value="GAF"/>
    <property type="match status" value="1"/>
</dbReference>
<evidence type="ECO:0000256" key="3">
    <source>
        <dbReference type="ARBA" id="ARBA00023015"/>
    </source>
</evidence>
<evidence type="ECO:0000313" key="9">
    <source>
        <dbReference type="Proteomes" id="UP000193928"/>
    </source>
</evidence>